<evidence type="ECO:0000313" key="5">
    <source>
        <dbReference type="EMBL" id="UJG41603.1"/>
    </source>
</evidence>
<sequence length="238" mass="28219">MRILISFKPKFDVSEDAIVKHDIQGFIYNLIKYKDTKVLLDHDKHHFKFFCFSDIFPQGDFKKGETKNLLISSPTKELINLIDDNLPLEKSYRLAGLTIEVISKKTFNFPTKNNFISGSPIVLYKDNTKNEYFSFKKHKSLNFFLNRLQENAVKKYQIYYNDPEFQLSGKIFDTIEFRKEVAVHNRKQGNEFIHIGTLWKKLEKEYIKKEERRFYHFIMESGLGEKNSMGFGFLNPIQ</sequence>
<dbReference type="GO" id="GO:0003723">
    <property type="term" value="F:RNA binding"/>
    <property type="evidence" value="ECO:0007669"/>
    <property type="project" value="UniProtKB-KW"/>
</dbReference>
<dbReference type="EMBL" id="CP084166">
    <property type="protein sequence ID" value="UJG41603.1"/>
    <property type="molecule type" value="Genomic_DNA"/>
</dbReference>
<dbReference type="PANTHER" id="PTHR36984">
    <property type="entry name" value="CRISPR-ASSOCIATED ENDORIBONUCLEASE CAS6 1"/>
    <property type="match status" value="1"/>
</dbReference>
<keyword evidence="3" id="KW-0051">Antiviral defense</keyword>
<dbReference type="Pfam" id="PF01881">
    <property type="entry name" value="Cas_Cas6_C"/>
    <property type="match status" value="1"/>
</dbReference>
<evidence type="ECO:0000256" key="3">
    <source>
        <dbReference type="ARBA" id="ARBA00023118"/>
    </source>
</evidence>
<dbReference type="GO" id="GO:0016788">
    <property type="term" value="F:hydrolase activity, acting on ester bonds"/>
    <property type="evidence" value="ECO:0007669"/>
    <property type="project" value="InterPro"/>
</dbReference>
<dbReference type="AlphaFoldDB" id="A0A9Y1BM59"/>
<keyword evidence="2" id="KW-0694">RNA-binding</keyword>
<dbReference type="InterPro" id="IPR045747">
    <property type="entry name" value="CRISPR-assoc_prot_Cas6_N_sf"/>
</dbReference>
<proteinExistence type="inferred from homology"/>
<dbReference type="CDD" id="cd21140">
    <property type="entry name" value="Cas6_I-like"/>
    <property type="match status" value="1"/>
</dbReference>
<feature type="domain" description="CRISPR associated protein Cas6 C-terminal" evidence="4">
    <location>
        <begin position="114"/>
        <end position="235"/>
    </location>
</feature>
<dbReference type="InterPro" id="IPR010156">
    <property type="entry name" value="CRISPR-assoc_prot_Cas6"/>
</dbReference>
<dbReference type="Proteomes" id="UP001201020">
    <property type="component" value="Chromosome"/>
</dbReference>
<evidence type="ECO:0000256" key="2">
    <source>
        <dbReference type="ARBA" id="ARBA00022884"/>
    </source>
</evidence>
<organism evidence="5">
    <name type="scientific">Candidatus Heimdallarchaeum aukensis</name>
    <dbReference type="NCBI Taxonomy" id="2876573"/>
    <lineage>
        <taxon>Archaea</taxon>
        <taxon>Promethearchaeati</taxon>
        <taxon>Candidatus Heimdallarchaeota</taxon>
        <taxon>Candidatus Heimdallarchaeia (ex Rinke et al. 2021) (nom. nud.)</taxon>
        <taxon>Candidatus Heimdallarchaeales</taxon>
        <taxon>Candidatus Heimdallarchaeaceae</taxon>
        <taxon>Candidatus Heimdallarchaeum</taxon>
    </lineage>
</organism>
<evidence type="ECO:0000256" key="1">
    <source>
        <dbReference type="ARBA" id="ARBA00005937"/>
    </source>
</evidence>
<accession>A0A9Y1BM59</accession>
<dbReference type="PANTHER" id="PTHR36984:SF1">
    <property type="entry name" value="CRISPR-ASSOCIATED ENDORIBONUCLEASE CAS6 1"/>
    <property type="match status" value="1"/>
</dbReference>
<evidence type="ECO:0000259" key="4">
    <source>
        <dbReference type="Pfam" id="PF01881"/>
    </source>
</evidence>
<dbReference type="NCBIfam" id="TIGR01877">
    <property type="entry name" value="cas_cas6"/>
    <property type="match status" value="1"/>
</dbReference>
<gene>
    <name evidence="5" type="primary">cas6</name>
    <name evidence="5" type="ORF">K9W45_03850</name>
</gene>
<dbReference type="InterPro" id="IPR049435">
    <property type="entry name" value="Cas_Cas6_C"/>
</dbReference>
<reference evidence="5" key="1">
    <citation type="journal article" date="2022" name="Nat. Microbiol.">
        <title>Unique mobile elements and scalable gene flow at the prokaryote-eukaryote boundary revealed by circularized Asgard archaea genomes.</title>
        <authorList>
            <person name="Wu F."/>
            <person name="Speth D.R."/>
            <person name="Philosof A."/>
            <person name="Cremiere A."/>
            <person name="Narayanan A."/>
            <person name="Barco R.A."/>
            <person name="Connon S.A."/>
            <person name="Amend J.P."/>
            <person name="Antoshechkin I.A."/>
            <person name="Orphan V.J."/>
        </authorList>
    </citation>
    <scope>NUCLEOTIDE SEQUENCE</scope>
    <source>
        <strain evidence="5">PM71</strain>
    </source>
</reference>
<dbReference type="Gene3D" id="3.30.70.1890">
    <property type="match status" value="1"/>
</dbReference>
<comment type="similarity">
    <text evidence="1">Belongs to the CRISPR-associated protein Cas6/Cse3/CasE family.</text>
</comment>
<name>A0A9Y1BM59_9ARCH</name>
<protein>
    <submittedName>
        <fullName evidence="5">CRISPR-associated endoribonuclease Cas6</fullName>
    </submittedName>
</protein>
<dbReference type="Gene3D" id="3.30.70.1900">
    <property type="match status" value="1"/>
</dbReference>
<dbReference type="GO" id="GO:0051607">
    <property type="term" value="P:defense response to virus"/>
    <property type="evidence" value="ECO:0007669"/>
    <property type="project" value="UniProtKB-KW"/>
</dbReference>